<keyword evidence="3" id="KW-0274">FAD</keyword>
<dbReference type="InterPro" id="IPR000172">
    <property type="entry name" value="GMC_OxRdtase_N"/>
</dbReference>
<dbReference type="Proteomes" id="UP000029385">
    <property type="component" value="Unassembled WGS sequence"/>
</dbReference>
<dbReference type="SUPFAM" id="SSF54373">
    <property type="entry name" value="FAD-linked reductases, C-terminal domain"/>
    <property type="match status" value="1"/>
</dbReference>
<gene>
    <name evidence="7" type="ORF">N789_07375</name>
</gene>
<evidence type="ECO:0000259" key="6">
    <source>
        <dbReference type="Pfam" id="PF05199"/>
    </source>
</evidence>
<dbReference type="InterPro" id="IPR036188">
    <property type="entry name" value="FAD/NAD-bd_sf"/>
</dbReference>
<evidence type="ECO:0000256" key="1">
    <source>
        <dbReference type="ARBA" id="ARBA00010790"/>
    </source>
</evidence>
<dbReference type="SUPFAM" id="SSF51905">
    <property type="entry name" value="FAD/NAD(P)-binding domain"/>
    <property type="match status" value="1"/>
</dbReference>
<dbReference type="RefSeq" id="WP_022969541.1">
    <property type="nucleotide sequence ID" value="NZ_ATVD01000003.1"/>
</dbReference>
<dbReference type="Pfam" id="PF05199">
    <property type="entry name" value="GMC_oxred_C"/>
    <property type="match status" value="1"/>
</dbReference>
<sequence>MSRETTFDAVVVGAGAGGAAAAWRLTEHGLRVLLLDAGPSFDAATDYRLDRPDWELSRFPLKPGSRGRYSFGEMQTLDPRDDGLRSWNAVAGRLNRGERRGISGPGYHHVRGIGGSTLHFTGEAHRMNPHSMRLRSDHGVGADWPLTYAQLEPFYVVAENLIGVAGPADPGDRWRSAAYPLPPHPISHAARCLGRGAEALGWHWQASPRSALSLPYDGRPPCNYCGGCNRGCPRGDKGSADVTFIAKARASGRCEIRPLCTVVALIVEGGRQVRALDYLDARGQRVRVATPQLILAGGAIETPRLLLIHNAANPAAAIAADAGQIGRNLLESSSWTTVGLASEPLASFGGLPAASICWDFNRPDAVPGIVGGYKLSDAIHETDMVGPVAYAQRALPGWGAAHKARVRESVGRAVAVSATGEFLPNTGSFVDLDPARTDAHGLPLARIHSFNDAATIQRLAAMARSCRDLMKAAGVQTLVEEYGSYDFYSAAHVFGTCRMGTDPATSVVDPNLRIHGWDNVQICDASVFPSSGGGEAPSLTIQALAIRAVDQVVTGRAS</sequence>
<accession>A0A091AXP7</accession>
<dbReference type="GO" id="GO:0016614">
    <property type="term" value="F:oxidoreductase activity, acting on CH-OH group of donors"/>
    <property type="evidence" value="ECO:0007669"/>
    <property type="project" value="InterPro"/>
</dbReference>
<evidence type="ECO:0008006" key="9">
    <source>
        <dbReference type="Google" id="ProtNLM"/>
    </source>
</evidence>
<dbReference type="GO" id="GO:0050660">
    <property type="term" value="F:flavin adenine dinucleotide binding"/>
    <property type="evidence" value="ECO:0007669"/>
    <property type="project" value="InterPro"/>
</dbReference>
<dbReference type="EMBL" id="AVCI01000003">
    <property type="protein sequence ID" value="KFN44231.1"/>
    <property type="molecule type" value="Genomic_DNA"/>
</dbReference>
<comment type="caution">
    <text evidence="7">The sequence shown here is derived from an EMBL/GenBank/DDBJ whole genome shotgun (WGS) entry which is preliminary data.</text>
</comment>
<reference evidence="7 8" key="1">
    <citation type="submission" date="2013-09" db="EMBL/GenBank/DDBJ databases">
        <title>Genome sequencing of Arenimonas oryziterrae.</title>
        <authorList>
            <person name="Chen F."/>
            <person name="Wang G."/>
        </authorList>
    </citation>
    <scope>NUCLEOTIDE SEQUENCE [LARGE SCALE GENOMIC DNA]</scope>
    <source>
        <strain evidence="7 8">YC6267</strain>
    </source>
</reference>
<dbReference type="PANTHER" id="PTHR46056">
    <property type="entry name" value="LONG-CHAIN-ALCOHOL OXIDASE"/>
    <property type="match status" value="1"/>
</dbReference>
<keyword evidence="4" id="KW-0560">Oxidoreductase</keyword>
<keyword evidence="8" id="KW-1185">Reference proteome</keyword>
<dbReference type="eggNOG" id="COG2303">
    <property type="taxonomic scope" value="Bacteria"/>
</dbReference>
<keyword evidence="2" id="KW-0285">Flavoprotein</keyword>
<dbReference type="AlphaFoldDB" id="A0A091AXP7"/>
<dbReference type="PANTHER" id="PTHR46056:SF12">
    <property type="entry name" value="LONG-CHAIN-ALCOHOL OXIDASE"/>
    <property type="match status" value="1"/>
</dbReference>
<evidence type="ECO:0000256" key="2">
    <source>
        <dbReference type="ARBA" id="ARBA00022630"/>
    </source>
</evidence>
<evidence type="ECO:0000313" key="7">
    <source>
        <dbReference type="EMBL" id="KFN44231.1"/>
    </source>
</evidence>
<evidence type="ECO:0000256" key="4">
    <source>
        <dbReference type="ARBA" id="ARBA00023002"/>
    </source>
</evidence>
<proteinExistence type="inferred from homology"/>
<dbReference type="PATRIC" id="fig|1121015.4.peg.963"/>
<dbReference type="Pfam" id="PF00732">
    <property type="entry name" value="GMC_oxred_N"/>
    <property type="match status" value="1"/>
</dbReference>
<dbReference type="Gene3D" id="3.50.50.60">
    <property type="entry name" value="FAD/NAD(P)-binding domain"/>
    <property type="match status" value="2"/>
</dbReference>
<evidence type="ECO:0000259" key="5">
    <source>
        <dbReference type="Pfam" id="PF00732"/>
    </source>
</evidence>
<evidence type="ECO:0000313" key="8">
    <source>
        <dbReference type="Proteomes" id="UP000029385"/>
    </source>
</evidence>
<dbReference type="OrthoDB" id="9787779at2"/>
<evidence type="ECO:0000256" key="3">
    <source>
        <dbReference type="ARBA" id="ARBA00022827"/>
    </source>
</evidence>
<comment type="similarity">
    <text evidence="1">Belongs to the GMC oxidoreductase family.</text>
</comment>
<protein>
    <recommendedName>
        <fullName evidence="9">4Fe-4S ferredoxin-type domain-containing protein</fullName>
    </recommendedName>
</protein>
<name>A0A091AXP7_9GAMM</name>
<feature type="domain" description="Glucose-methanol-choline oxidoreductase N-terminal" evidence="5">
    <location>
        <begin position="189"/>
        <end position="329"/>
    </location>
</feature>
<dbReference type="STRING" id="1121015.GCA_000420545_01926"/>
<feature type="domain" description="Glucose-methanol-choline oxidoreductase C-terminal" evidence="6">
    <location>
        <begin position="425"/>
        <end position="545"/>
    </location>
</feature>
<organism evidence="7 8">
    <name type="scientific">Arenimonas oryziterrae DSM 21050 = YC6267</name>
    <dbReference type="NCBI Taxonomy" id="1121015"/>
    <lineage>
        <taxon>Bacteria</taxon>
        <taxon>Pseudomonadati</taxon>
        <taxon>Pseudomonadota</taxon>
        <taxon>Gammaproteobacteria</taxon>
        <taxon>Lysobacterales</taxon>
        <taxon>Lysobacteraceae</taxon>
        <taxon>Arenimonas</taxon>
    </lineage>
</organism>
<dbReference type="InterPro" id="IPR007867">
    <property type="entry name" value="GMC_OxRtase_C"/>
</dbReference>
<dbReference type="Pfam" id="PF13450">
    <property type="entry name" value="NAD_binding_8"/>
    <property type="match status" value="1"/>
</dbReference>